<dbReference type="GO" id="GO:0030246">
    <property type="term" value="F:carbohydrate binding"/>
    <property type="evidence" value="ECO:0007669"/>
    <property type="project" value="InterPro"/>
</dbReference>
<reference evidence="9" key="1">
    <citation type="submission" date="2023-03" db="EMBL/GenBank/DDBJ databases">
        <title>Andean soil-derived lignocellulolytic bacterial consortium as a source of novel taxa and putative plastic-active enzymes.</title>
        <authorList>
            <person name="Diaz-Garcia L."/>
            <person name="Chuvochina M."/>
            <person name="Feuerriegel G."/>
            <person name="Bunk B."/>
            <person name="Sproer C."/>
            <person name="Streit W.R."/>
            <person name="Rodriguez L.M."/>
            <person name="Overmann J."/>
            <person name="Jimenez D.J."/>
        </authorList>
    </citation>
    <scope>NUCLEOTIDE SEQUENCE</scope>
    <source>
        <strain evidence="9">MAG 26</strain>
    </source>
</reference>
<evidence type="ECO:0000259" key="8">
    <source>
        <dbReference type="Pfam" id="PF25183"/>
    </source>
</evidence>
<feature type="signal peptide" evidence="7">
    <location>
        <begin position="1"/>
        <end position="26"/>
    </location>
</feature>
<keyword evidence="3" id="KW-1134">Transmembrane beta strand</keyword>
<evidence type="ECO:0000256" key="6">
    <source>
        <dbReference type="ARBA" id="ARBA00023237"/>
    </source>
</evidence>
<dbReference type="Pfam" id="PF13620">
    <property type="entry name" value="CarboxypepD_reg"/>
    <property type="match status" value="1"/>
</dbReference>
<gene>
    <name evidence="9" type="ORF">P0Y56_07640</name>
</gene>
<feature type="domain" description="TonB-dependent transporter Oar-like beta-barrel" evidence="8">
    <location>
        <begin position="357"/>
        <end position="1082"/>
    </location>
</feature>
<dbReference type="PANTHER" id="PTHR30069">
    <property type="entry name" value="TONB-DEPENDENT OUTER MEMBRANE RECEPTOR"/>
    <property type="match status" value="1"/>
</dbReference>
<proteinExistence type="predicted"/>
<dbReference type="Proteomes" id="UP001218362">
    <property type="component" value="Chromosome"/>
</dbReference>
<dbReference type="GO" id="GO:0044718">
    <property type="term" value="P:siderophore transmembrane transport"/>
    <property type="evidence" value="ECO:0007669"/>
    <property type="project" value="TreeGrafter"/>
</dbReference>
<dbReference type="KEGG" id="acob:P0Y56_07640"/>
<evidence type="ECO:0000256" key="7">
    <source>
        <dbReference type="SAM" id="SignalP"/>
    </source>
</evidence>
<evidence type="ECO:0000256" key="2">
    <source>
        <dbReference type="ARBA" id="ARBA00022448"/>
    </source>
</evidence>
<dbReference type="Pfam" id="PF25183">
    <property type="entry name" value="OMP_b-brl_4"/>
    <property type="match status" value="2"/>
</dbReference>
<dbReference type="AlphaFoldDB" id="A0AAJ6BQX5"/>
<dbReference type="Gene3D" id="2.40.170.20">
    <property type="entry name" value="TonB-dependent receptor, beta-barrel domain"/>
    <property type="match status" value="1"/>
</dbReference>
<organism evidence="9 10">
    <name type="scientific">Candidatus Andeanibacterium colombiense</name>
    <dbReference type="NCBI Taxonomy" id="3121345"/>
    <lineage>
        <taxon>Bacteria</taxon>
        <taxon>Pseudomonadati</taxon>
        <taxon>Pseudomonadota</taxon>
        <taxon>Alphaproteobacteria</taxon>
        <taxon>Sphingomonadales</taxon>
        <taxon>Sphingomonadaceae</taxon>
        <taxon>Candidatus Andeanibacterium</taxon>
    </lineage>
</organism>
<accession>A0AAJ6BQX5</accession>
<keyword evidence="5" id="KW-0472">Membrane</keyword>
<keyword evidence="6" id="KW-0998">Cell outer membrane</keyword>
<evidence type="ECO:0000256" key="5">
    <source>
        <dbReference type="ARBA" id="ARBA00023136"/>
    </source>
</evidence>
<dbReference type="Gene3D" id="2.60.40.1120">
    <property type="entry name" value="Carboxypeptidase-like, regulatory domain"/>
    <property type="match status" value="1"/>
</dbReference>
<keyword evidence="2" id="KW-0813">Transport</keyword>
<feature type="chain" id="PRO_5042558964" evidence="7">
    <location>
        <begin position="27"/>
        <end position="1144"/>
    </location>
</feature>
<dbReference type="GO" id="GO:0009279">
    <property type="term" value="C:cell outer membrane"/>
    <property type="evidence" value="ECO:0007669"/>
    <property type="project" value="UniProtKB-SubCell"/>
</dbReference>
<name>A0AAJ6BQX5_9SPHN</name>
<keyword evidence="9" id="KW-0675">Receptor</keyword>
<dbReference type="InterPro" id="IPR057601">
    <property type="entry name" value="Oar-like_b-barrel"/>
</dbReference>
<feature type="domain" description="TonB-dependent transporter Oar-like beta-barrel" evidence="8">
    <location>
        <begin position="239"/>
        <end position="318"/>
    </location>
</feature>
<protein>
    <submittedName>
        <fullName evidence="9">TonB-dependent receptor</fullName>
    </submittedName>
</protein>
<comment type="subcellular location">
    <subcellularLocation>
        <location evidence="1">Cell outer membrane</location>
        <topology evidence="1">Multi-pass membrane protein</topology>
    </subcellularLocation>
</comment>
<sequence length="1144" mass="121723">MKIKYLLAASIVGLSASVALPTAAFAQETTSAISGQVVDDNGTAVAGATVTVTHVASGTTSVGTTNASGTYTLRGLRPGGPYTVTVDADTYAEQTVNDVALTLGEVTNVPIKITGNAIVVTAASVGASSQARGSQSSFDSDQIAGIVSARRDVRDIIRRDPMSAYNPNIGGVTIAGGNIRTQRFSVDGLQMQDSFGLNYGGLPSTRGIVSIEAIDQLTVKAAPFDISEGNFQGGAVNVVLKSGTNDIHGSGFYTWGGDWGTGNLTRDNQTLPSGTKKVGKTTIFKFKNWGVSLSGPLIKDKLFIYAAYEDLTEGAANTYGPTDGSAANVVPNLTQAQIDNVIRLFGSAGYDDYNVGNVPTALSETDRKASVKLDWNITDGQRLSATYIHHENGLPNFATGAATGSNSTATPYIQLQSNQYQLTEFTNAVSAQLNSQWSSNFSTEVRGAYKYYERGQTAWFGADYAQFAVCLDPTSQGGYYDPANASASAFATKCVDGSPIIRMGPDTPRQANLFHSYQTSFNANAQLALGTHNIKFEADYVRNRIYNLFVYGGSSLSAGATGGANGAYYFDSLADFQNRTANELSLNIPSTGNKADGAVDWVYEMYTAGLQDTWKPFYNFTVNGGVRYDWYSSDKPQLNNALVTRYSSLYPGLDNTSSLDGRGKLQPRIGFNWTPIPSLRISGGVGLFAGGLSDVFISNNFSNSGAAINDAGAALASVDIVRTGPNSCIERASNVVLPTGLCAAALNNVGGSSPPQAVVDYIKANATVSAAASTNLLDPDFKIPAQWKYNLSAVWRPEFGDTGLGSGWTFRADVLHSEAQQAVRWIDLRAQPLVTGGIAQVAPDGRPRYAGIGGSGNWDVELTNTTKGQAWVWSAGLSKMLGAFDLSASYTHQDVKDVAGILTSSSVNSSYAIATSDPNSGGDYGRSSFEVTHTFRANLDFKHRFFGDNETRFNVNWELRSGQPFSVTMNDSAGRNGVFGTAQNTTAHLLYVPDFSLTPTNGGLTYGIVTFSNDDTRKAVQALVEGTKLKDYQGGIAPKNLLTGPWYNKVDLNLAQQLPVPLTDGGKFTLMFGIENFLNLLNRDWGSYQDYGVSQTVVTVACNGAPSGGQTCPGYKYSSYAAPTTQTYSKPSLYAIRVGVRVDF</sequence>
<evidence type="ECO:0000313" key="10">
    <source>
        <dbReference type="Proteomes" id="UP001218362"/>
    </source>
</evidence>
<evidence type="ECO:0000256" key="1">
    <source>
        <dbReference type="ARBA" id="ARBA00004571"/>
    </source>
</evidence>
<keyword evidence="4" id="KW-0812">Transmembrane</keyword>
<dbReference type="InterPro" id="IPR013784">
    <property type="entry name" value="Carb-bd-like_fold"/>
</dbReference>
<dbReference type="EMBL" id="CP119316">
    <property type="protein sequence ID" value="WEK48158.1"/>
    <property type="molecule type" value="Genomic_DNA"/>
</dbReference>
<dbReference type="GO" id="GO:0015344">
    <property type="term" value="F:siderophore uptake transmembrane transporter activity"/>
    <property type="evidence" value="ECO:0007669"/>
    <property type="project" value="TreeGrafter"/>
</dbReference>
<dbReference type="InterPro" id="IPR039426">
    <property type="entry name" value="TonB-dep_rcpt-like"/>
</dbReference>
<dbReference type="PANTHER" id="PTHR30069:SF46">
    <property type="entry name" value="OAR PROTEIN"/>
    <property type="match status" value="1"/>
</dbReference>
<evidence type="ECO:0000256" key="4">
    <source>
        <dbReference type="ARBA" id="ARBA00022692"/>
    </source>
</evidence>
<dbReference type="SUPFAM" id="SSF56935">
    <property type="entry name" value="Porins"/>
    <property type="match status" value="1"/>
</dbReference>
<dbReference type="SUPFAM" id="SSF49452">
    <property type="entry name" value="Starch-binding domain-like"/>
    <property type="match status" value="1"/>
</dbReference>
<keyword evidence="7" id="KW-0732">Signal</keyword>
<dbReference type="InterPro" id="IPR036942">
    <property type="entry name" value="Beta-barrel_TonB_sf"/>
</dbReference>
<evidence type="ECO:0000313" key="9">
    <source>
        <dbReference type="EMBL" id="WEK48158.1"/>
    </source>
</evidence>
<evidence type="ECO:0000256" key="3">
    <source>
        <dbReference type="ARBA" id="ARBA00022452"/>
    </source>
</evidence>